<sequence>MWRAALPIVTVVVAVLLYRQFSQDEVFIPLAKTVNASYDYVIVGAGSAGCVLANRLSEDSDVTVLLLEAGPDDRLYPNVSVPGFAMGLWHTELDWEYYTEPQKFALKGFEKNMSFWPRGRVLGGTSNLNGMLYIRGSRHDYNTWAEQGCEGWSYKEVLPYFIKSEDNTNEEYVKSVIRRCVQVVFKGKQAVGVDFVRYGRKRHVQAKREVILSAGAIGSPHILLLSGVGPKKHLEKMKIPVVADLPVGDNLHDHVYFDYQGQVFMATDEESRRHDWPDVQLMLQGRLWTTETLQIFGYTHEVGVTSGLVDGDCDVALVQVETLVVGLLGMIAGLVLEGVVAARVAKPWGRETFGVGDDEVGVKQPVAATPADLSSFWTWLEYTLFKTGHWASSISSEGQVFMATDEESRRHDWPDVQLMLQGRLWTTETLQIFGYTHETIEQARRRDQFEHGFACLAAVLRPRSRGTLRLRSADPFEYPAIDPRYLENPYDLKVLVRAVRVCQKLVATPTMQSVGAEATDPPSKLCAQFQYDTDDYWECKISRNLLTIYHPVGTCKMGPVTDNTTVVDPQLRVKGVTGLRVADASIMPAIPSGNTNAPVIMVAEKAADIIKAARTRS</sequence>
<protein>
    <recommendedName>
        <fullName evidence="5 6">Glucose-methanol-choline oxidoreductase N-terminal domain-containing protein</fullName>
    </recommendedName>
</protein>
<dbReference type="AlphaFoldDB" id="A0ABD0M0E1"/>
<evidence type="ECO:0000313" key="7">
    <source>
        <dbReference type="EMBL" id="KAK7504981.1"/>
    </source>
</evidence>
<evidence type="ECO:0000256" key="4">
    <source>
        <dbReference type="SAM" id="SignalP"/>
    </source>
</evidence>
<feature type="domain" description="Glucose-methanol-choline oxidoreductase N-terminal" evidence="5">
    <location>
        <begin position="119"/>
        <end position="142"/>
    </location>
</feature>
<dbReference type="InterPro" id="IPR036188">
    <property type="entry name" value="FAD/NAD-bd_sf"/>
</dbReference>
<feature type="signal peptide" evidence="4">
    <location>
        <begin position="1"/>
        <end position="24"/>
    </location>
</feature>
<proteinExistence type="inferred from homology"/>
<feature type="binding site" evidence="2">
    <location>
        <position position="121"/>
    </location>
    <ligand>
        <name>FAD</name>
        <dbReference type="ChEBI" id="CHEBI:57692"/>
    </ligand>
</feature>
<feature type="chain" id="PRO_5044848420" description="Glucose-methanol-choline oxidoreductase N-terminal domain-containing protein" evidence="4">
    <location>
        <begin position="25"/>
        <end position="617"/>
    </location>
</feature>
<dbReference type="PROSITE" id="PS00623">
    <property type="entry name" value="GMC_OXRED_1"/>
    <property type="match status" value="1"/>
</dbReference>
<comment type="caution">
    <text evidence="7">The sequence shown here is derived from an EMBL/GenBank/DDBJ whole genome shotgun (WGS) entry which is preliminary data.</text>
</comment>
<reference evidence="7 8" key="1">
    <citation type="journal article" date="2023" name="Sci. Data">
        <title>Genome assembly of the Korean intertidal mud-creeper Batillaria attramentaria.</title>
        <authorList>
            <person name="Patra A.K."/>
            <person name="Ho P.T."/>
            <person name="Jun S."/>
            <person name="Lee S.J."/>
            <person name="Kim Y."/>
            <person name="Won Y.J."/>
        </authorList>
    </citation>
    <scope>NUCLEOTIDE SEQUENCE [LARGE SCALE GENOMIC DNA]</scope>
    <source>
        <strain evidence="7">Wonlab-2016</strain>
    </source>
</reference>
<feature type="binding site" evidence="2">
    <location>
        <position position="125"/>
    </location>
    <ligand>
        <name>FAD</name>
        <dbReference type="ChEBI" id="CHEBI:57692"/>
    </ligand>
</feature>
<dbReference type="PANTHER" id="PTHR11552">
    <property type="entry name" value="GLUCOSE-METHANOL-CHOLINE GMC OXIDOREDUCTASE"/>
    <property type="match status" value="1"/>
</dbReference>
<dbReference type="SUPFAM" id="SSF51905">
    <property type="entry name" value="FAD/NAD(P)-binding domain"/>
    <property type="match status" value="1"/>
</dbReference>
<keyword evidence="8" id="KW-1185">Reference proteome</keyword>
<comment type="cofactor">
    <cofactor evidence="2">
        <name>FAD</name>
        <dbReference type="ChEBI" id="CHEBI:57692"/>
    </cofactor>
</comment>
<dbReference type="Pfam" id="PF00732">
    <property type="entry name" value="GMC_oxred_N"/>
    <property type="match status" value="2"/>
</dbReference>
<dbReference type="EMBL" id="JACVVK020000013">
    <property type="protein sequence ID" value="KAK7504981.1"/>
    <property type="molecule type" value="Genomic_DNA"/>
</dbReference>
<keyword evidence="2 3" id="KW-0274">FAD</keyword>
<keyword evidence="4" id="KW-0732">Signal</keyword>
<gene>
    <name evidence="7" type="ORF">BaRGS_00004009</name>
</gene>
<evidence type="ECO:0000313" key="8">
    <source>
        <dbReference type="Proteomes" id="UP001519460"/>
    </source>
</evidence>
<dbReference type="Pfam" id="PF05199">
    <property type="entry name" value="GMC_oxred_C"/>
    <property type="match status" value="1"/>
</dbReference>
<evidence type="ECO:0000256" key="2">
    <source>
        <dbReference type="PIRSR" id="PIRSR000137-2"/>
    </source>
</evidence>
<organism evidence="7 8">
    <name type="scientific">Batillaria attramentaria</name>
    <dbReference type="NCBI Taxonomy" id="370345"/>
    <lineage>
        <taxon>Eukaryota</taxon>
        <taxon>Metazoa</taxon>
        <taxon>Spiralia</taxon>
        <taxon>Lophotrochozoa</taxon>
        <taxon>Mollusca</taxon>
        <taxon>Gastropoda</taxon>
        <taxon>Caenogastropoda</taxon>
        <taxon>Sorbeoconcha</taxon>
        <taxon>Cerithioidea</taxon>
        <taxon>Batillariidae</taxon>
        <taxon>Batillaria</taxon>
    </lineage>
</organism>
<dbReference type="PROSITE" id="PS00624">
    <property type="entry name" value="GMC_OXRED_2"/>
    <property type="match status" value="1"/>
</dbReference>
<dbReference type="SUPFAM" id="SSF54373">
    <property type="entry name" value="FAD-linked reductases, C-terminal domain"/>
    <property type="match status" value="1"/>
</dbReference>
<dbReference type="InterPro" id="IPR007867">
    <property type="entry name" value="GMC_OxRtase_C"/>
</dbReference>
<evidence type="ECO:0000256" key="3">
    <source>
        <dbReference type="RuleBase" id="RU003968"/>
    </source>
</evidence>
<dbReference type="Proteomes" id="UP001519460">
    <property type="component" value="Unassembled WGS sequence"/>
</dbReference>
<evidence type="ECO:0000256" key="1">
    <source>
        <dbReference type="ARBA" id="ARBA00010790"/>
    </source>
</evidence>
<dbReference type="Gene3D" id="3.50.50.60">
    <property type="entry name" value="FAD/NAD(P)-binding domain"/>
    <property type="match status" value="3"/>
</dbReference>
<dbReference type="InterPro" id="IPR012132">
    <property type="entry name" value="GMC_OxRdtase"/>
</dbReference>
<name>A0ABD0M0E1_9CAEN</name>
<evidence type="ECO:0000259" key="5">
    <source>
        <dbReference type="PROSITE" id="PS00623"/>
    </source>
</evidence>
<feature type="domain" description="Glucose-methanol-choline oxidoreductase N-terminal" evidence="6">
    <location>
        <begin position="215"/>
        <end position="229"/>
    </location>
</feature>
<accession>A0ABD0M0E1</accession>
<evidence type="ECO:0000259" key="6">
    <source>
        <dbReference type="PROSITE" id="PS00624"/>
    </source>
</evidence>
<dbReference type="PIRSF" id="PIRSF000137">
    <property type="entry name" value="Alcohol_oxidase"/>
    <property type="match status" value="1"/>
</dbReference>
<keyword evidence="3" id="KW-0285">Flavoprotein</keyword>
<dbReference type="PANTHER" id="PTHR11552:SF227">
    <property type="entry name" value="GLUCOSE DEHYDROGENASE [FAD, QUINONE]-LIKE PROTEIN"/>
    <property type="match status" value="1"/>
</dbReference>
<dbReference type="InterPro" id="IPR000172">
    <property type="entry name" value="GMC_OxRdtase_N"/>
</dbReference>
<dbReference type="Gene3D" id="3.30.560.10">
    <property type="entry name" value="Glucose Oxidase, domain 3"/>
    <property type="match status" value="1"/>
</dbReference>
<comment type="similarity">
    <text evidence="1 3">Belongs to the GMC oxidoreductase family.</text>
</comment>